<keyword evidence="1" id="KW-1133">Transmembrane helix</keyword>
<evidence type="ECO:0000313" key="2">
    <source>
        <dbReference type="EnsemblMetazoa" id="AMEM012200-PA"/>
    </source>
</evidence>
<dbReference type="EnsemblMetazoa" id="AMEM012200-RA">
    <property type="protein sequence ID" value="AMEM012200-PA"/>
    <property type="gene ID" value="AMEM012200"/>
</dbReference>
<feature type="transmembrane region" description="Helical" evidence="1">
    <location>
        <begin position="126"/>
        <end position="151"/>
    </location>
</feature>
<evidence type="ECO:0000313" key="3">
    <source>
        <dbReference type="Proteomes" id="UP000075903"/>
    </source>
</evidence>
<dbReference type="AlphaFoldDB" id="A0A182VBL8"/>
<evidence type="ECO:0000256" key="1">
    <source>
        <dbReference type="SAM" id="Phobius"/>
    </source>
</evidence>
<dbReference type="VEuPathDB" id="VectorBase:AMEM012200"/>
<organism evidence="2 3">
    <name type="scientific">Anopheles merus</name>
    <name type="common">Mosquito</name>
    <dbReference type="NCBI Taxonomy" id="30066"/>
    <lineage>
        <taxon>Eukaryota</taxon>
        <taxon>Metazoa</taxon>
        <taxon>Ecdysozoa</taxon>
        <taxon>Arthropoda</taxon>
        <taxon>Hexapoda</taxon>
        <taxon>Insecta</taxon>
        <taxon>Pterygota</taxon>
        <taxon>Neoptera</taxon>
        <taxon>Endopterygota</taxon>
        <taxon>Diptera</taxon>
        <taxon>Nematocera</taxon>
        <taxon>Culicoidea</taxon>
        <taxon>Culicidae</taxon>
        <taxon>Anophelinae</taxon>
        <taxon>Anopheles</taxon>
    </lineage>
</organism>
<keyword evidence="1" id="KW-0472">Membrane</keyword>
<sequence>MAQHVLCGVPLMALRTVGAPPPPRSPVRTYVSRRPGLGVFGFSAAARWGELSAAFVSSSEAFYNFVERQQLEEEVEAVEEEEEEAVDGLWVGGPFVALRPGSRTAYAQRRGGGSVRSVGRRHLRPLAVPMVLVPAFFVAVQCFASNIGTLLRHIMSYKSKD</sequence>
<accession>A0A182VBL8</accession>
<keyword evidence="1" id="KW-0812">Transmembrane</keyword>
<keyword evidence="3" id="KW-1185">Reference proteome</keyword>
<dbReference type="Proteomes" id="UP000075903">
    <property type="component" value="Unassembled WGS sequence"/>
</dbReference>
<proteinExistence type="predicted"/>
<protein>
    <submittedName>
        <fullName evidence="2">Uncharacterized protein</fullName>
    </submittedName>
</protein>
<name>A0A182VBL8_ANOME</name>
<reference evidence="2" key="1">
    <citation type="submission" date="2020-05" db="UniProtKB">
        <authorList>
            <consortium name="EnsemblMetazoa"/>
        </authorList>
    </citation>
    <scope>IDENTIFICATION</scope>
    <source>
        <strain evidence="2">MAF</strain>
    </source>
</reference>